<evidence type="ECO:0000256" key="5">
    <source>
        <dbReference type="ARBA" id="ARBA00023315"/>
    </source>
</evidence>
<dbReference type="Proteomes" id="UP000693970">
    <property type="component" value="Unassembled WGS sequence"/>
</dbReference>
<reference evidence="8" key="2">
    <citation type="submission" date="2021-04" db="EMBL/GenBank/DDBJ databases">
        <authorList>
            <person name="Podell S."/>
        </authorList>
    </citation>
    <scope>NUCLEOTIDE SEQUENCE</scope>
    <source>
        <strain evidence="8">Hildebrandi</strain>
    </source>
</reference>
<keyword evidence="6" id="KW-0732">Signal</keyword>
<reference evidence="8" key="1">
    <citation type="journal article" date="2021" name="Sci. Rep.">
        <title>Diploid genomic architecture of Nitzschia inconspicua, an elite biomass production diatom.</title>
        <authorList>
            <person name="Oliver A."/>
            <person name="Podell S."/>
            <person name="Pinowska A."/>
            <person name="Traller J.C."/>
            <person name="Smith S.R."/>
            <person name="McClure R."/>
            <person name="Beliaev A."/>
            <person name="Bohutskyi P."/>
            <person name="Hill E.A."/>
            <person name="Rabines A."/>
            <person name="Zheng H."/>
            <person name="Allen L.Z."/>
            <person name="Kuo A."/>
            <person name="Grigoriev I.V."/>
            <person name="Allen A.E."/>
            <person name="Hazlebeck D."/>
            <person name="Allen E.E."/>
        </authorList>
    </citation>
    <scope>NUCLEOTIDE SEQUENCE</scope>
    <source>
        <strain evidence="8">Hildebrandi</strain>
    </source>
</reference>
<evidence type="ECO:0000256" key="2">
    <source>
        <dbReference type="ARBA" id="ARBA00022516"/>
    </source>
</evidence>
<sequence length="358" mass="39292">MRLLSLPLTASSLLVAVATTDLAGAFVPTQLCKRSSSTVSNVANLPNLEIEDAVDTRSFLMSKEDIKPVITLGKGEKEKVINLFGLWCMVVSLLTGPPWMIAMNLVEKLENDKNRELFDMTGKIWAKSWLTMTNSYPTVSGNLERVQKDNNLGPCLYVANHALWLDIPVLCTVLDPVFKFIAKGELSKVPCIGTQLSGGEHILIDRDDRKSQLRTFKETIAWLNKGVPIMAFPEGQRSPDGHLMDFKGGLFLAAVKTKVPIVPITIHHTHAVMPGNSYFPVQSGVGKLHVHIHDAIDTVGKTEEQLAAEVRTAFLKTLPLEQHPLEPIPTNEVAVSLVEEMITTTTNIATPNSTVLTV</sequence>
<evidence type="ECO:0000256" key="4">
    <source>
        <dbReference type="ARBA" id="ARBA00023098"/>
    </source>
</evidence>
<dbReference type="EMBL" id="JAGRRH010000010">
    <property type="protein sequence ID" value="KAG7362761.1"/>
    <property type="molecule type" value="Genomic_DNA"/>
</dbReference>
<dbReference type="OrthoDB" id="417078at2759"/>
<keyword evidence="4" id="KW-0443">Lipid metabolism</keyword>
<keyword evidence="3" id="KW-0808">Transferase</keyword>
<keyword evidence="5 8" id="KW-0012">Acyltransferase</keyword>
<dbReference type="SMART" id="SM00563">
    <property type="entry name" value="PlsC"/>
    <property type="match status" value="1"/>
</dbReference>
<dbReference type="PANTHER" id="PTHR10434:SF64">
    <property type="entry name" value="1-ACYL-SN-GLYCEROL-3-PHOSPHATE ACYLTRANSFERASE-RELATED"/>
    <property type="match status" value="1"/>
</dbReference>
<name>A0A9K3LLQ8_9STRA</name>
<dbReference type="Pfam" id="PF01553">
    <property type="entry name" value="Acyltransferase"/>
    <property type="match status" value="1"/>
</dbReference>
<evidence type="ECO:0000313" key="9">
    <source>
        <dbReference type="Proteomes" id="UP000693970"/>
    </source>
</evidence>
<evidence type="ECO:0000256" key="3">
    <source>
        <dbReference type="ARBA" id="ARBA00022679"/>
    </source>
</evidence>
<protein>
    <submittedName>
        <fullName evidence="8">1-acyl-sn-glycerol-3-phosphate acyltransferase</fullName>
    </submittedName>
</protein>
<dbReference type="GO" id="GO:0006654">
    <property type="term" value="P:phosphatidic acid biosynthetic process"/>
    <property type="evidence" value="ECO:0007669"/>
    <property type="project" value="TreeGrafter"/>
</dbReference>
<dbReference type="GO" id="GO:0003841">
    <property type="term" value="F:1-acylglycerol-3-phosphate O-acyltransferase activity"/>
    <property type="evidence" value="ECO:0007669"/>
    <property type="project" value="TreeGrafter"/>
</dbReference>
<feature type="signal peptide" evidence="6">
    <location>
        <begin position="1"/>
        <end position="25"/>
    </location>
</feature>
<dbReference type="PANTHER" id="PTHR10434">
    <property type="entry name" value="1-ACYL-SN-GLYCEROL-3-PHOSPHATE ACYLTRANSFERASE"/>
    <property type="match status" value="1"/>
</dbReference>
<organism evidence="8 9">
    <name type="scientific">Nitzschia inconspicua</name>
    <dbReference type="NCBI Taxonomy" id="303405"/>
    <lineage>
        <taxon>Eukaryota</taxon>
        <taxon>Sar</taxon>
        <taxon>Stramenopiles</taxon>
        <taxon>Ochrophyta</taxon>
        <taxon>Bacillariophyta</taxon>
        <taxon>Bacillariophyceae</taxon>
        <taxon>Bacillariophycidae</taxon>
        <taxon>Bacillariales</taxon>
        <taxon>Bacillariaceae</taxon>
        <taxon>Nitzschia</taxon>
    </lineage>
</organism>
<comment type="caution">
    <text evidence="8">The sequence shown here is derived from an EMBL/GenBank/DDBJ whole genome shotgun (WGS) entry which is preliminary data.</text>
</comment>
<dbReference type="InterPro" id="IPR002123">
    <property type="entry name" value="Plipid/glycerol_acylTrfase"/>
</dbReference>
<evidence type="ECO:0000256" key="1">
    <source>
        <dbReference type="ARBA" id="ARBA00005189"/>
    </source>
</evidence>
<dbReference type="CDD" id="cd07989">
    <property type="entry name" value="LPLAT_AGPAT-like"/>
    <property type="match status" value="1"/>
</dbReference>
<keyword evidence="9" id="KW-1185">Reference proteome</keyword>
<proteinExistence type="predicted"/>
<evidence type="ECO:0000313" key="8">
    <source>
        <dbReference type="EMBL" id="KAG7362761.1"/>
    </source>
</evidence>
<dbReference type="AlphaFoldDB" id="A0A9K3LLQ8"/>
<gene>
    <name evidence="8" type="ORF">IV203_026121</name>
</gene>
<feature type="chain" id="PRO_5039946739" evidence="6">
    <location>
        <begin position="26"/>
        <end position="358"/>
    </location>
</feature>
<evidence type="ECO:0000256" key="6">
    <source>
        <dbReference type="SAM" id="SignalP"/>
    </source>
</evidence>
<keyword evidence="2" id="KW-0444">Lipid biosynthesis</keyword>
<evidence type="ECO:0000259" key="7">
    <source>
        <dbReference type="SMART" id="SM00563"/>
    </source>
</evidence>
<feature type="domain" description="Phospholipid/glycerol acyltransferase" evidence="7">
    <location>
        <begin position="155"/>
        <end position="269"/>
    </location>
</feature>
<accession>A0A9K3LLQ8</accession>
<comment type="pathway">
    <text evidence="1">Lipid metabolism.</text>
</comment>